<evidence type="ECO:0000256" key="2">
    <source>
        <dbReference type="ARBA" id="ARBA00002953"/>
    </source>
</evidence>
<dbReference type="InterPro" id="IPR014756">
    <property type="entry name" value="Ig_E-set"/>
</dbReference>
<comment type="subunit">
    <text evidence="10">Monomer.</text>
</comment>
<keyword evidence="14" id="KW-1185">Reference proteome</keyword>
<dbReference type="GO" id="GO:0005829">
    <property type="term" value="C:cytosol"/>
    <property type="evidence" value="ECO:0007669"/>
    <property type="project" value="TreeGrafter"/>
</dbReference>
<evidence type="ECO:0000259" key="12">
    <source>
        <dbReference type="SMART" id="SM00642"/>
    </source>
</evidence>
<gene>
    <name evidence="10" type="primary">glgB</name>
    <name evidence="13" type="ORF">SAMN05421849_2364</name>
</gene>
<dbReference type="AlphaFoldDB" id="A0A1R3XAW7"/>
<dbReference type="CDD" id="cd02855">
    <property type="entry name" value="E_set_GBE_prok_N"/>
    <property type="match status" value="1"/>
</dbReference>
<dbReference type="SUPFAM" id="SSF51011">
    <property type="entry name" value="Glycosyl hydrolase domain"/>
    <property type="match status" value="1"/>
</dbReference>
<dbReference type="InterPro" id="IPR017853">
    <property type="entry name" value="GH"/>
</dbReference>
<evidence type="ECO:0000256" key="5">
    <source>
        <dbReference type="ARBA" id="ARBA00022600"/>
    </source>
</evidence>
<dbReference type="HAMAP" id="MF_00685">
    <property type="entry name" value="GlgB"/>
    <property type="match status" value="1"/>
</dbReference>
<dbReference type="Proteomes" id="UP000192455">
    <property type="component" value="Unassembled WGS sequence"/>
</dbReference>
<comment type="catalytic activity">
    <reaction evidence="1 10">
        <text>Transfers a segment of a (1-&gt;4)-alpha-D-glucan chain to a primary hydroxy group in a similar glucan chain.</text>
        <dbReference type="EC" id="2.4.1.18"/>
    </reaction>
</comment>
<evidence type="ECO:0000256" key="11">
    <source>
        <dbReference type="PIRSR" id="PIRSR000463-1"/>
    </source>
</evidence>
<evidence type="ECO:0000256" key="6">
    <source>
        <dbReference type="ARBA" id="ARBA00022676"/>
    </source>
</evidence>
<dbReference type="Gene3D" id="2.60.40.1180">
    <property type="entry name" value="Golgi alpha-mannosidase II"/>
    <property type="match status" value="1"/>
</dbReference>
<evidence type="ECO:0000313" key="13">
    <source>
        <dbReference type="EMBL" id="SIT86669.1"/>
    </source>
</evidence>
<dbReference type="NCBIfam" id="NF003811">
    <property type="entry name" value="PRK05402.1"/>
    <property type="match status" value="1"/>
</dbReference>
<evidence type="ECO:0000256" key="3">
    <source>
        <dbReference type="ARBA" id="ARBA00004964"/>
    </source>
</evidence>
<dbReference type="GO" id="GO:0003844">
    <property type="term" value="F:1,4-alpha-glucan branching enzyme activity"/>
    <property type="evidence" value="ECO:0007669"/>
    <property type="project" value="UniProtKB-UniRule"/>
</dbReference>
<dbReference type="Gene3D" id="2.60.40.10">
    <property type="entry name" value="Immunoglobulins"/>
    <property type="match status" value="2"/>
</dbReference>
<feature type="active site" description="Nucleophile" evidence="10 11">
    <location>
        <position position="414"/>
    </location>
</feature>
<dbReference type="NCBIfam" id="TIGR01515">
    <property type="entry name" value="branching_enzym"/>
    <property type="match status" value="1"/>
</dbReference>
<evidence type="ECO:0000313" key="14">
    <source>
        <dbReference type="Proteomes" id="UP000192455"/>
    </source>
</evidence>
<organism evidence="13 14">
    <name type="scientific">Pontibaca methylaminivorans</name>
    <dbReference type="NCBI Taxonomy" id="515897"/>
    <lineage>
        <taxon>Bacteria</taxon>
        <taxon>Pseudomonadati</taxon>
        <taxon>Pseudomonadota</taxon>
        <taxon>Alphaproteobacteria</taxon>
        <taxon>Rhodobacterales</taxon>
        <taxon>Roseobacteraceae</taxon>
        <taxon>Pontibaca</taxon>
    </lineage>
</organism>
<dbReference type="PANTHER" id="PTHR43651">
    <property type="entry name" value="1,4-ALPHA-GLUCAN-BRANCHING ENZYME"/>
    <property type="match status" value="1"/>
</dbReference>
<comment type="pathway">
    <text evidence="3 10">Glycan biosynthesis; glycogen biosynthesis.</text>
</comment>
<evidence type="ECO:0000256" key="7">
    <source>
        <dbReference type="ARBA" id="ARBA00022679"/>
    </source>
</evidence>
<dbReference type="UniPathway" id="UPA00164"/>
<protein>
    <recommendedName>
        <fullName evidence="10">1,4-alpha-glucan branching enzyme GlgB</fullName>
        <ecNumber evidence="10">2.4.1.18</ecNumber>
    </recommendedName>
    <alternativeName>
        <fullName evidence="10">1,4-alpha-D-glucan:1,4-alpha-D-glucan 6-glucosyl-transferase</fullName>
    </alternativeName>
    <alternativeName>
        <fullName evidence="10">Alpha-(1-&gt;4)-glucan branching enzyme</fullName>
    </alternativeName>
    <alternativeName>
        <fullName evidence="10">Glycogen branching enzyme</fullName>
        <shortName evidence="10">BE</shortName>
    </alternativeName>
</protein>
<reference evidence="13 14" key="1">
    <citation type="submission" date="2017-01" db="EMBL/GenBank/DDBJ databases">
        <authorList>
            <person name="Mah S.A."/>
            <person name="Swanson W.J."/>
            <person name="Moy G.W."/>
            <person name="Vacquier V.D."/>
        </authorList>
    </citation>
    <scope>NUCLEOTIDE SEQUENCE [LARGE SCALE GENOMIC DNA]</scope>
    <source>
        <strain evidence="13 14">DSM 21219</strain>
    </source>
</reference>
<dbReference type="InterPro" id="IPR013783">
    <property type="entry name" value="Ig-like_fold"/>
</dbReference>
<accession>A0A1R3XAW7</accession>
<evidence type="ECO:0000256" key="10">
    <source>
        <dbReference type="HAMAP-Rule" id="MF_00685"/>
    </source>
</evidence>
<dbReference type="RefSeq" id="WP_076650246.1">
    <property type="nucleotide sequence ID" value="NZ_FTPS01000002.1"/>
</dbReference>
<dbReference type="Pfam" id="PF02922">
    <property type="entry name" value="CBM_48"/>
    <property type="match status" value="1"/>
</dbReference>
<dbReference type="InterPro" id="IPR013780">
    <property type="entry name" value="Glyco_hydro_b"/>
</dbReference>
<comment type="function">
    <text evidence="2 10">Catalyzes the formation of the alpha-1,6-glucosidic linkages in glycogen by scission of a 1,4-alpha-linked oligosaccharide from growing alpha-1,4-glucan chains and the subsequent attachment of the oligosaccharide to the alpha-1,6 position.</text>
</comment>
<dbReference type="GO" id="GO:0004553">
    <property type="term" value="F:hydrolase activity, hydrolyzing O-glycosyl compounds"/>
    <property type="evidence" value="ECO:0007669"/>
    <property type="project" value="InterPro"/>
</dbReference>
<dbReference type="FunFam" id="3.20.20.80:FF:000003">
    <property type="entry name" value="1,4-alpha-glucan branching enzyme GlgB"/>
    <property type="match status" value="1"/>
</dbReference>
<dbReference type="Pfam" id="PF02806">
    <property type="entry name" value="Alpha-amylase_C"/>
    <property type="match status" value="1"/>
</dbReference>
<dbReference type="InterPro" id="IPR037439">
    <property type="entry name" value="Branching_enzy"/>
</dbReference>
<dbReference type="CDD" id="cd11322">
    <property type="entry name" value="AmyAc_Glg_BE"/>
    <property type="match status" value="1"/>
</dbReference>
<proteinExistence type="inferred from homology"/>
<dbReference type="GO" id="GO:0043169">
    <property type="term" value="F:cation binding"/>
    <property type="evidence" value="ECO:0007669"/>
    <property type="project" value="InterPro"/>
</dbReference>
<keyword evidence="5 10" id="KW-0321">Glycogen metabolism</keyword>
<dbReference type="PIRSF" id="PIRSF000463">
    <property type="entry name" value="GlgB"/>
    <property type="match status" value="1"/>
</dbReference>
<dbReference type="EMBL" id="FTPS01000002">
    <property type="protein sequence ID" value="SIT86669.1"/>
    <property type="molecule type" value="Genomic_DNA"/>
</dbReference>
<dbReference type="InterPro" id="IPR004193">
    <property type="entry name" value="Glyco_hydro_13_N"/>
</dbReference>
<dbReference type="InterPro" id="IPR006407">
    <property type="entry name" value="GlgB"/>
</dbReference>
<evidence type="ECO:0000256" key="9">
    <source>
        <dbReference type="ARBA" id="ARBA00023277"/>
    </source>
</evidence>
<sequence>MTDALPDHAPPAPDIRQILRGQHQNPFAVLGMHRDPEGRLVVRAFAPEAGKVTVIDRGSNRAVARLERIDPEGFFSGVLARRSRAFLYRLRLCAGAAEWERDDPYSFGPLLGELDEYLLAEGHHEDLYRRLGAHPCEHEGVRGTGFAVWAPNARRVSVVGDFNAWDGRRHPMRLRHGAGVWEIFIPGLGRGALYKYEILGAHGDLLPLKADPVGFSAEPPPATASRITGLPRHEWQDRDWRSRTGPPPQQEPISIYEVHAGSWRRGEGNRVLSYAELAEELGDYVAGMGFTHVEFLPLSEHPFTGSWGYQPIGMFAPTARHGAPEDFAAMVDHLHQRGLGVILDWVPAHFPSDAHGLARFDGTALYEHADPRLGFHHDWNTLIYNFGRLEVANFLRASALYWLREFHVDALRVDAVASMLYLDYSRKAGEWLPNRYGGRENLDAIEFLRRCNATIHDHVPHALTIAEESTAWPGVSRPPDRDGLGFDFKWNMGWMHDTLQYMSADPIYRQYHHDQMVFGLHYAFSENFVLPLSHDEVVHGKGSLLGRMPGDHWQRFANLRAYLGFMWTHPGKKLIFMGGEFGQEREWNHDTSLDWHLLDYPEHAALQLLVRDLNRLYRDTPALHVRDCDAAGFQWIDSGDAANNLFSYLRLGRANDPPVAVICNMAPVVREGYRLGLPRGGHWREILNSDARVYGGSGAGNGGVVLAGEPGAHGRPFAATLTLPPLAVLVLTPETQDV</sequence>
<keyword evidence="8 10" id="KW-0320">Glycogen biosynthesis</keyword>
<dbReference type="SMART" id="SM00642">
    <property type="entry name" value="Aamy"/>
    <property type="match status" value="1"/>
</dbReference>
<name>A0A1R3XAW7_9RHOB</name>
<dbReference type="FunFam" id="2.60.40.10:FF:000169">
    <property type="entry name" value="1,4-alpha-glucan branching enzyme GlgB"/>
    <property type="match status" value="1"/>
</dbReference>
<dbReference type="OrthoDB" id="9800174at2"/>
<dbReference type="InterPro" id="IPR006047">
    <property type="entry name" value="GH13_cat_dom"/>
</dbReference>
<dbReference type="InterPro" id="IPR054169">
    <property type="entry name" value="GlgB_N"/>
</dbReference>
<comment type="similarity">
    <text evidence="4 10">Belongs to the glycosyl hydrolase 13 family. GlgB subfamily.</text>
</comment>
<keyword evidence="6 10" id="KW-0328">Glycosyltransferase</keyword>
<evidence type="ECO:0000256" key="8">
    <source>
        <dbReference type="ARBA" id="ARBA00023056"/>
    </source>
</evidence>
<dbReference type="STRING" id="515897.SAMN05421849_2364"/>
<dbReference type="EC" id="2.4.1.18" evidence="10"/>
<dbReference type="NCBIfam" id="NF008967">
    <property type="entry name" value="PRK12313.1"/>
    <property type="match status" value="1"/>
</dbReference>
<dbReference type="InterPro" id="IPR006048">
    <property type="entry name" value="A-amylase/branching_C"/>
</dbReference>
<dbReference type="InterPro" id="IPR044143">
    <property type="entry name" value="GlgB_N_E_set_prok"/>
</dbReference>
<dbReference type="PANTHER" id="PTHR43651:SF3">
    <property type="entry name" value="1,4-ALPHA-GLUCAN-BRANCHING ENZYME"/>
    <property type="match status" value="1"/>
</dbReference>
<keyword evidence="7 10" id="KW-0808">Transferase</keyword>
<dbReference type="SUPFAM" id="SSF51445">
    <property type="entry name" value="(Trans)glycosidases"/>
    <property type="match status" value="1"/>
</dbReference>
<evidence type="ECO:0000256" key="4">
    <source>
        <dbReference type="ARBA" id="ARBA00009000"/>
    </source>
</evidence>
<dbReference type="FunFam" id="2.60.40.1180:FF:000002">
    <property type="entry name" value="1,4-alpha-glucan branching enzyme GlgB"/>
    <property type="match status" value="1"/>
</dbReference>
<feature type="active site" description="Proton donor" evidence="10 11">
    <location>
        <position position="467"/>
    </location>
</feature>
<keyword evidence="9 10" id="KW-0119">Carbohydrate metabolism</keyword>
<evidence type="ECO:0000256" key="1">
    <source>
        <dbReference type="ARBA" id="ARBA00000826"/>
    </source>
</evidence>
<dbReference type="GO" id="GO:0005978">
    <property type="term" value="P:glycogen biosynthetic process"/>
    <property type="evidence" value="ECO:0007669"/>
    <property type="project" value="UniProtKB-UniRule"/>
</dbReference>
<dbReference type="Gene3D" id="3.20.20.80">
    <property type="entry name" value="Glycosidases"/>
    <property type="match status" value="1"/>
</dbReference>
<dbReference type="Pfam" id="PF22019">
    <property type="entry name" value="GlgB_N"/>
    <property type="match status" value="1"/>
</dbReference>
<feature type="domain" description="Glycosyl hydrolase family 13 catalytic" evidence="12">
    <location>
        <begin position="257"/>
        <end position="615"/>
    </location>
</feature>
<dbReference type="SUPFAM" id="SSF81296">
    <property type="entry name" value="E set domains"/>
    <property type="match status" value="2"/>
</dbReference>